<evidence type="ECO:0000256" key="6">
    <source>
        <dbReference type="RuleBase" id="RU000461"/>
    </source>
</evidence>
<evidence type="ECO:0000313" key="9">
    <source>
        <dbReference type="Proteomes" id="UP000225706"/>
    </source>
</evidence>
<dbReference type="PANTHER" id="PTHR24291">
    <property type="entry name" value="CYTOCHROME P450 FAMILY 4"/>
    <property type="match status" value="1"/>
</dbReference>
<dbReference type="PRINTS" id="PR00385">
    <property type="entry name" value="P450"/>
</dbReference>
<dbReference type="AlphaFoldDB" id="A0A2B4SIS6"/>
<comment type="subcellular location">
    <subcellularLocation>
        <location evidence="1">Endoplasmic reticulum membrane</location>
    </subcellularLocation>
</comment>
<dbReference type="STRING" id="50429.A0A2B4SIS6"/>
<dbReference type="CDD" id="cd01650">
    <property type="entry name" value="RT_nLTR_like"/>
    <property type="match status" value="1"/>
</dbReference>
<gene>
    <name evidence="8" type="primary">CYP4V2</name>
    <name evidence="8" type="ORF">AWC38_SpisGene5989</name>
</gene>
<comment type="cofactor">
    <cofactor evidence="5">
        <name>heme</name>
        <dbReference type="ChEBI" id="CHEBI:30413"/>
    </cofactor>
</comment>
<keyword evidence="6" id="KW-0503">Monooxygenase</keyword>
<dbReference type="PROSITE" id="PS00086">
    <property type="entry name" value="CYTOCHROME_P450"/>
    <property type="match status" value="1"/>
</dbReference>
<dbReference type="EMBL" id="LSMT01000068">
    <property type="protein sequence ID" value="PFX29276.1"/>
    <property type="molecule type" value="Genomic_DNA"/>
</dbReference>
<dbReference type="InterPro" id="IPR043502">
    <property type="entry name" value="DNA/RNA_pol_sf"/>
</dbReference>
<dbReference type="SUPFAM" id="SSF48264">
    <property type="entry name" value="Cytochrome P450"/>
    <property type="match status" value="1"/>
</dbReference>
<keyword evidence="3" id="KW-0256">Endoplasmic reticulum</keyword>
<comment type="caution">
    <text evidence="8">The sequence shown here is derived from an EMBL/GenBank/DDBJ whole genome shotgun (WGS) entry which is preliminary data.</text>
</comment>
<evidence type="ECO:0000256" key="5">
    <source>
        <dbReference type="PIRSR" id="PIRSR602401-1"/>
    </source>
</evidence>
<evidence type="ECO:0000259" key="7">
    <source>
        <dbReference type="PROSITE" id="PS50878"/>
    </source>
</evidence>
<dbReference type="PANTHER" id="PTHR24291:SF189">
    <property type="entry name" value="CYTOCHROME P450 4C3-RELATED"/>
    <property type="match status" value="1"/>
</dbReference>
<dbReference type="GO" id="GO:0005789">
    <property type="term" value="C:endoplasmic reticulum membrane"/>
    <property type="evidence" value="ECO:0007669"/>
    <property type="project" value="UniProtKB-SubCell"/>
</dbReference>
<dbReference type="Proteomes" id="UP000225706">
    <property type="component" value="Unassembled WGS sequence"/>
</dbReference>
<comment type="similarity">
    <text evidence="2 6">Belongs to the cytochrome P450 family.</text>
</comment>
<evidence type="ECO:0000256" key="1">
    <source>
        <dbReference type="ARBA" id="ARBA00004586"/>
    </source>
</evidence>
<dbReference type="GO" id="GO:0020037">
    <property type="term" value="F:heme binding"/>
    <property type="evidence" value="ECO:0007669"/>
    <property type="project" value="InterPro"/>
</dbReference>
<dbReference type="InterPro" id="IPR050196">
    <property type="entry name" value="Cytochrome_P450_Monoox"/>
</dbReference>
<dbReference type="GO" id="GO:0016705">
    <property type="term" value="F:oxidoreductase activity, acting on paired donors, with incorporation or reduction of molecular oxygen"/>
    <property type="evidence" value="ECO:0007669"/>
    <property type="project" value="InterPro"/>
</dbReference>
<organism evidence="8 9">
    <name type="scientific">Stylophora pistillata</name>
    <name type="common">Smooth cauliflower coral</name>
    <dbReference type="NCBI Taxonomy" id="50429"/>
    <lineage>
        <taxon>Eukaryota</taxon>
        <taxon>Metazoa</taxon>
        <taxon>Cnidaria</taxon>
        <taxon>Anthozoa</taxon>
        <taxon>Hexacorallia</taxon>
        <taxon>Scleractinia</taxon>
        <taxon>Astrocoeniina</taxon>
        <taxon>Pocilloporidae</taxon>
        <taxon>Stylophora</taxon>
    </lineage>
</organism>
<evidence type="ECO:0000256" key="4">
    <source>
        <dbReference type="ARBA" id="ARBA00023136"/>
    </source>
</evidence>
<keyword evidence="5 6" id="KW-0408">Iron</keyword>
<dbReference type="OrthoDB" id="1470350at2759"/>
<dbReference type="InterPro" id="IPR017972">
    <property type="entry name" value="Cyt_P450_CS"/>
</dbReference>
<feature type="binding site" description="axial binding residue" evidence="5">
    <location>
        <position position="580"/>
    </location>
    <ligand>
        <name>heme</name>
        <dbReference type="ChEBI" id="CHEBI:30413"/>
    </ligand>
    <ligandPart>
        <name>Fe</name>
        <dbReference type="ChEBI" id="CHEBI:18248"/>
    </ligandPart>
</feature>
<dbReference type="SUPFAM" id="SSF56672">
    <property type="entry name" value="DNA/RNA polymerases"/>
    <property type="match status" value="1"/>
</dbReference>
<dbReference type="InterPro" id="IPR000477">
    <property type="entry name" value="RT_dom"/>
</dbReference>
<evidence type="ECO:0000256" key="3">
    <source>
        <dbReference type="ARBA" id="ARBA00022824"/>
    </source>
</evidence>
<dbReference type="Gene3D" id="1.10.630.10">
    <property type="entry name" value="Cytochrome P450"/>
    <property type="match status" value="1"/>
</dbReference>
<proteinExistence type="inferred from homology"/>
<keyword evidence="6" id="KW-0560">Oxidoreductase</keyword>
<keyword evidence="4" id="KW-0472">Membrane</keyword>
<dbReference type="GO" id="GO:0004497">
    <property type="term" value="F:monooxygenase activity"/>
    <property type="evidence" value="ECO:0007669"/>
    <property type="project" value="UniProtKB-KW"/>
</dbReference>
<dbReference type="InterPro" id="IPR036396">
    <property type="entry name" value="Cyt_P450_sf"/>
</dbReference>
<feature type="domain" description="Reverse transcriptase" evidence="7">
    <location>
        <begin position="169"/>
        <end position="419"/>
    </location>
</feature>
<dbReference type="InterPro" id="IPR001128">
    <property type="entry name" value="Cyt_P450"/>
</dbReference>
<protein>
    <submittedName>
        <fullName evidence="8">Cytochrome P450 4V2</fullName>
    </submittedName>
</protein>
<name>A0A2B4SIS6_STYPI</name>
<keyword evidence="9" id="KW-1185">Reference proteome</keyword>
<reference evidence="9" key="1">
    <citation type="journal article" date="2017" name="bioRxiv">
        <title>Comparative analysis of the genomes of Stylophora pistillata and Acropora digitifera provides evidence for extensive differences between species of corals.</title>
        <authorList>
            <person name="Voolstra C.R."/>
            <person name="Li Y."/>
            <person name="Liew Y.J."/>
            <person name="Baumgarten S."/>
            <person name="Zoccola D."/>
            <person name="Flot J.-F."/>
            <person name="Tambutte S."/>
            <person name="Allemand D."/>
            <person name="Aranda M."/>
        </authorList>
    </citation>
    <scope>NUCLEOTIDE SEQUENCE [LARGE SCALE GENOMIC DNA]</scope>
</reference>
<dbReference type="PROSITE" id="PS50878">
    <property type="entry name" value="RT_POL"/>
    <property type="match status" value="1"/>
</dbReference>
<evidence type="ECO:0000313" key="8">
    <source>
        <dbReference type="EMBL" id="PFX29276.1"/>
    </source>
</evidence>
<dbReference type="Pfam" id="PF00067">
    <property type="entry name" value="p450"/>
    <property type="match status" value="1"/>
</dbReference>
<dbReference type="InterPro" id="IPR002401">
    <property type="entry name" value="Cyt_P450_E_grp-I"/>
</dbReference>
<dbReference type="PRINTS" id="PR00463">
    <property type="entry name" value="EP450I"/>
</dbReference>
<dbReference type="GO" id="GO:0005506">
    <property type="term" value="F:iron ion binding"/>
    <property type="evidence" value="ECO:0007669"/>
    <property type="project" value="InterPro"/>
</dbReference>
<sequence>MRTVTMSSRDPMWMTPLVKSLLRQKSRISIGSADRVKALNKRISEIICENRGNFSAAIGTCDWWKRVDDISQRRRPGAVLSLDHDSLRELNNYFAESCSDDVYTAPIPLEIGEEVEIPTVSERAVWNTLQRIKKTATGPDAIPYTVWKDHAELVTPVVTWVWNLSLKTHTWPRSWKRANINPLPKVEVPKEKSDYRGINVTPVIARAFEKVVFNAHARDVVEENLTASQFAYREGGSCTDALIAIQHAVNQYLDDPQCTAVRLYAMDFSKAFDSVKHDLLSVKLKQIGLSPYITNWYLSFLEGRKQRLLYDGFVGQWKDVNKGTTQGSVSGPHLFTIFLNDLEISLNGKDILFKYADDTSIVSPVWKEQDNSMDIVIDERIADRATKKNDPQSEECETEQGGEGKFKRKRRLAFLDLLLEAYDRGEISREGIREEVDTFMFEGHDTTAAGITWALYLLARHPHIQQQVHEEVDKFFEQRPETLKVDDLKDLRYLECVVKEAQRMFPSVPFIARRTTEDCHLDGYLAPKGTALGVCTIGLHRNPNVWEAPLEFNPDRFLPESSQGRHPYAFVPFSAGPRNCIGQRFALQEEKLVLAHVMRNFTLDSTQTFDELKACAEIITRPKDGIFVSLARR</sequence>
<evidence type="ECO:0000256" key="2">
    <source>
        <dbReference type="ARBA" id="ARBA00010617"/>
    </source>
</evidence>
<keyword evidence="5 6" id="KW-0349">Heme</keyword>
<accession>A0A2B4SIS6</accession>
<keyword evidence="5 6" id="KW-0479">Metal-binding</keyword>